<dbReference type="EMBL" id="JAFBEB010000001">
    <property type="protein sequence ID" value="MBM7588444.1"/>
    <property type="molecule type" value="Genomic_DNA"/>
</dbReference>
<evidence type="ECO:0000313" key="1">
    <source>
        <dbReference type="EMBL" id="MBM7588444.1"/>
    </source>
</evidence>
<accession>A0A938XUQ8</accession>
<evidence type="ECO:0000313" key="2">
    <source>
        <dbReference type="Proteomes" id="UP000717624"/>
    </source>
</evidence>
<dbReference type="RefSeq" id="WP_204516209.1">
    <property type="nucleotide sequence ID" value="NZ_BAABIN010000009.1"/>
</dbReference>
<proteinExistence type="predicted"/>
<protein>
    <submittedName>
        <fullName evidence="1">Uncharacterized protein</fullName>
    </submittedName>
</protein>
<gene>
    <name evidence="1" type="ORF">JOD01_000030</name>
</gene>
<name>A0A938XUQ8_9BACL</name>
<organism evidence="1 2">
    <name type="scientific">Brevibacillus fulvus</name>
    <dbReference type="NCBI Taxonomy" id="1125967"/>
    <lineage>
        <taxon>Bacteria</taxon>
        <taxon>Bacillati</taxon>
        <taxon>Bacillota</taxon>
        <taxon>Bacilli</taxon>
        <taxon>Bacillales</taxon>
        <taxon>Paenibacillaceae</taxon>
        <taxon>Brevibacillus</taxon>
    </lineage>
</organism>
<sequence length="70" mass="8398">MWTKWISLHRSYGFPRAAEECRVYLENNGVRVRLKLKRNKRATVLYILQVPKESHRRAKELLAQFKKTLA</sequence>
<dbReference type="Proteomes" id="UP000717624">
    <property type="component" value="Unassembled WGS sequence"/>
</dbReference>
<comment type="caution">
    <text evidence="1">The sequence shown here is derived from an EMBL/GenBank/DDBJ whole genome shotgun (WGS) entry which is preliminary data.</text>
</comment>
<keyword evidence="2" id="KW-1185">Reference proteome</keyword>
<reference evidence="1" key="1">
    <citation type="submission" date="2021-01" db="EMBL/GenBank/DDBJ databases">
        <title>Genomic Encyclopedia of Type Strains, Phase IV (KMG-IV): sequencing the most valuable type-strain genomes for metagenomic binning, comparative biology and taxonomic classification.</title>
        <authorList>
            <person name="Goeker M."/>
        </authorList>
    </citation>
    <scope>NUCLEOTIDE SEQUENCE</scope>
    <source>
        <strain evidence="1">DSM 25523</strain>
    </source>
</reference>
<dbReference type="AlphaFoldDB" id="A0A938XUQ8"/>